<dbReference type="RefSeq" id="WP_153525381.1">
    <property type="nucleotide sequence ID" value="NZ_JBEPDZ010000025.1"/>
</dbReference>
<dbReference type="Proteomes" id="UP000419138">
    <property type="component" value="Unassembled WGS sequence"/>
</dbReference>
<evidence type="ECO:0000313" key="1">
    <source>
        <dbReference type="EMBL" id="MQT03873.1"/>
    </source>
</evidence>
<dbReference type="EMBL" id="VCLA01000180">
    <property type="protein sequence ID" value="MQT03873.1"/>
    <property type="molecule type" value="Genomic_DNA"/>
</dbReference>
<dbReference type="OrthoDB" id="4290974at2"/>
<protein>
    <submittedName>
        <fullName evidence="1">Uncharacterized protein</fullName>
    </submittedName>
</protein>
<dbReference type="Pfam" id="PF19730">
    <property type="entry name" value="DUF6221"/>
    <property type="match status" value="1"/>
</dbReference>
<proteinExistence type="predicted"/>
<keyword evidence="2" id="KW-1185">Reference proteome</keyword>
<dbReference type="AlphaFoldDB" id="A0A646KNQ4"/>
<comment type="caution">
    <text evidence="1">The sequence shown here is derived from an EMBL/GenBank/DDBJ whole genome shotgun (WGS) entry which is preliminary data.</text>
</comment>
<organism evidence="1 2">
    <name type="scientific">Streptomyces jumonjinensis</name>
    <dbReference type="NCBI Taxonomy" id="1945"/>
    <lineage>
        <taxon>Bacteria</taxon>
        <taxon>Bacillati</taxon>
        <taxon>Actinomycetota</taxon>
        <taxon>Actinomycetes</taxon>
        <taxon>Kitasatosporales</taxon>
        <taxon>Streptomycetaceae</taxon>
        <taxon>Streptomyces</taxon>
    </lineage>
</organism>
<accession>A0A646KNQ4</accession>
<evidence type="ECO:0000313" key="2">
    <source>
        <dbReference type="Proteomes" id="UP000419138"/>
    </source>
</evidence>
<dbReference type="InterPro" id="IPR046193">
    <property type="entry name" value="DUF6221"/>
</dbReference>
<name>A0A646KNQ4_STRJU</name>
<gene>
    <name evidence="1" type="ORF">FF041_27995</name>
</gene>
<sequence>MTDDIDAFLRDRLKEDTETAHAAMWDEHSGSWTARPPETRHERYTVEDYCDDGVVIVAPENADPDGVGRHVARWDPERVLAEVDAKRRMLDVHRRVHRRSTGSAGGINEDCAICDHFPAQYPCGTLRLLALPYAAHPDYQEAWRP</sequence>
<reference evidence="1 2" key="1">
    <citation type="submission" date="2019-05" db="EMBL/GenBank/DDBJ databases">
        <title>Comparative genomics and metabolomics analyses of clavulanic acid producing Streptomyces species provides insight into specialized metabolism and evolution of beta-lactam biosynthetic gene clusters.</title>
        <authorList>
            <person name="Moore M.A."/>
            <person name="Cruz-Morales P."/>
            <person name="Barona Gomez F."/>
            <person name="Kapil T."/>
        </authorList>
    </citation>
    <scope>NUCLEOTIDE SEQUENCE [LARGE SCALE GENOMIC DNA]</scope>
    <source>
        <strain evidence="1 2">NRRL 5741</strain>
    </source>
</reference>